<evidence type="ECO:0000313" key="1">
    <source>
        <dbReference type="EMBL" id="RMB62178.1"/>
    </source>
</evidence>
<dbReference type="InterPro" id="IPR012348">
    <property type="entry name" value="RNR-like"/>
</dbReference>
<accession>A0A3M0GCZ4</accession>
<dbReference type="OrthoDB" id="5138301at2"/>
<proteinExistence type="predicted"/>
<organism evidence="1 2">
    <name type="scientific">Tessaracoccus antarcticus</name>
    <dbReference type="NCBI Taxonomy" id="2479848"/>
    <lineage>
        <taxon>Bacteria</taxon>
        <taxon>Bacillati</taxon>
        <taxon>Actinomycetota</taxon>
        <taxon>Actinomycetes</taxon>
        <taxon>Propionibacteriales</taxon>
        <taxon>Propionibacteriaceae</taxon>
        <taxon>Tessaracoccus</taxon>
    </lineage>
</organism>
<keyword evidence="2" id="KW-1185">Reference proteome</keyword>
<gene>
    <name evidence="1" type="ORF">EAX62_06330</name>
</gene>
<dbReference type="EMBL" id="REFW01000001">
    <property type="protein sequence ID" value="RMB62178.1"/>
    <property type="molecule type" value="Genomic_DNA"/>
</dbReference>
<reference evidence="1 2" key="1">
    <citation type="submission" date="2018-10" db="EMBL/GenBank/DDBJ databases">
        <title>Tessaracoccus antarcticuss sp. nov., isolated from sediment.</title>
        <authorList>
            <person name="Zhou L.Y."/>
            <person name="Du Z.J."/>
        </authorList>
    </citation>
    <scope>NUCLEOTIDE SEQUENCE [LARGE SCALE GENOMIC DNA]</scope>
    <source>
        <strain evidence="1 2">JDX10</strain>
    </source>
</reference>
<dbReference type="Gene3D" id="1.10.620.20">
    <property type="entry name" value="Ribonucleotide Reductase, subunit A"/>
    <property type="match status" value="1"/>
</dbReference>
<dbReference type="InterPro" id="IPR009078">
    <property type="entry name" value="Ferritin-like_SF"/>
</dbReference>
<dbReference type="AlphaFoldDB" id="A0A3M0GCZ4"/>
<evidence type="ECO:0000313" key="2">
    <source>
        <dbReference type="Proteomes" id="UP000275256"/>
    </source>
</evidence>
<dbReference type="Proteomes" id="UP000275256">
    <property type="component" value="Unassembled WGS sequence"/>
</dbReference>
<sequence length="301" mass="34383">MGRVFAPKITDASLKAFTLKLGDKHPPIALGSADRTIHDPGAVRRRFAGTIDYLARVELEVDRNVLELLTLLPNVSEVDKIFYQDVWYDQEMAHGYLLDQLQVDLGMEPADPFMTVPLRMKLLGALAHWDPIHDISRMLYYLTGASTERQAVVAYSILIRELKLMGEDAIAETIIHPIKQQEPGHYTFYKMSAEKMMQDGDLQPWQLFVTRLLRSQAFTLVGVDYVKKYQQDLGGVLTELGMDQEMEVYAKEIGRLEAKLLWAKDKGMDFPPYFLKSLQESVDMYKGQGNFDAPVNNRFMI</sequence>
<comment type="caution">
    <text evidence="1">The sequence shown here is derived from an EMBL/GenBank/DDBJ whole genome shotgun (WGS) entry which is preliminary data.</text>
</comment>
<name>A0A3M0GCZ4_9ACTN</name>
<dbReference type="SUPFAM" id="SSF47240">
    <property type="entry name" value="Ferritin-like"/>
    <property type="match status" value="1"/>
</dbReference>
<protein>
    <submittedName>
        <fullName evidence="1">GTP-binding protein LepA</fullName>
    </submittedName>
</protein>
<dbReference type="GO" id="GO:0016491">
    <property type="term" value="F:oxidoreductase activity"/>
    <property type="evidence" value="ECO:0007669"/>
    <property type="project" value="InterPro"/>
</dbReference>